<dbReference type="GO" id="GO:0003677">
    <property type="term" value="F:DNA binding"/>
    <property type="evidence" value="ECO:0007669"/>
    <property type="project" value="InterPro"/>
</dbReference>
<feature type="domain" description="RNA polymerase sigma-70 region 2" evidence="5">
    <location>
        <begin position="9"/>
        <end position="74"/>
    </location>
</feature>
<dbReference type="InterPro" id="IPR013325">
    <property type="entry name" value="RNA_pol_sigma_r2"/>
</dbReference>
<evidence type="ECO:0000259" key="6">
    <source>
        <dbReference type="Pfam" id="PF08281"/>
    </source>
</evidence>
<evidence type="ECO:0000256" key="3">
    <source>
        <dbReference type="ARBA" id="ARBA00023082"/>
    </source>
</evidence>
<proteinExistence type="inferred from homology"/>
<dbReference type="NCBIfam" id="TIGR02937">
    <property type="entry name" value="sigma70-ECF"/>
    <property type="match status" value="1"/>
</dbReference>
<comment type="similarity">
    <text evidence="1">Belongs to the sigma-70 factor family. ECF subfamily.</text>
</comment>
<evidence type="ECO:0008006" key="9">
    <source>
        <dbReference type="Google" id="ProtNLM"/>
    </source>
</evidence>
<evidence type="ECO:0000313" key="8">
    <source>
        <dbReference type="Proteomes" id="UP000179797"/>
    </source>
</evidence>
<dbReference type="InterPro" id="IPR007627">
    <property type="entry name" value="RNA_pol_sigma70_r2"/>
</dbReference>
<comment type="caution">
    <text evidence="7">The sequence shown here is derived from an EMBL/GenBank/DDBJ whole genome shotgun (WGS) entry which is preliminary data.</text>
</comment>
<evidence type="ECO:0000256" key="1">
    <source>
        <dbReference type="ARBA" id="ARBA00010641"/>
    </source>
</evidence>
<dbReference type="Pfam" id="PF04542">
    <property type="entry name" value="Sigma70_r2"/>
    <property type="match status" value="1"/>
</dbReference>
<dbReference type="SUPFAM" id="SSF88946">
    <property type="entry name" value="Sigma2 domain of RNA polymerase sigma factors"/>
    <property type="match status" value="1"/>
</dbReference>
<dbReference type="InterPro" id="IPR013249">
    <property type="entry name" value="RNA_pol_sigma70_r4_t2"/>
</dbReference>
<protein>
    <recommendedName>
        <fullName evidence="9">RNA polymerase sigma-70 factor</fullName>
    </recommendedName>
</protein>
<dbReference type="InterPro" id="IPR036388">
    <property type="entry name" value="WH-like_DNA-bd_sf"/>
</dbReference>
<dbReference type="Proteomes" id="UP000179797">
    <property type="component" value="Unassembled WGS sequence"/>
</dbReference>
<dbReference type="STRING" id="915059.NH26_19620"/>
<dbReference type="Pfam" id="PF08281">
    <property type="entry name" value="Sigma70_r4_2"/>
    <property type="match status" value="1"/>
</dbReference>
<evidence type="ECO:0000256" key="2">
    <source>
        <dbReference type="ARBA" id="ARBA00023015"/>
    </source>
</evidence>
<dbReference type="SUPFAM" id="SSF88659">
    <property type="entry name" value="Sigma3 and sigma4 domains of RNA polymerase sigma factors"/>
    <property type="match status" value="1"/>
</dbReference>
<gene>
    <name evidence="7" type="ORF">NH26_19620</name>
</gene>
<keyword evidence="3" id="KW-0731">Sigma factor</keyword>
<keyword evidence="2" id="KW-0805">Transcription regulation</keyword>
<reference evidence="7 8" key="1">
    <citation type="journal article" date="2012" name="Int. J. Syst. Evol. Microbiol.">
        <title>Flammeovirga pacifica sp. nov., isolated from deep-sea sediment.</title>
        <authorList>
            <person name="Xu H."/>
            <person name="Fu Y."/>
            <person name="Yang N."/>
            <person name="Ding Z."/>
            <person name="Lai Q."/>
            <person name="Zeng R."/>
        </authorList>
    </citation>
    <scope>NUCLEOTIDE SEQUENCE [LARGE SCALE GENOMIC DNA]</scope>
    <source>
        <strain evidence="8">DSM 24597 / LMG 26175 / WPAGA1</strain>
    </source>
</reference>
<feature type="domain" description="RNA polymerase sigma factor 70 region 4 type 2" evidence="6">
    <location>
        <begin position="104"/>
        <end position="155"/>
    </location>
</feature>
<dbReference type="NCBIfam" id="TIGR02985">
    <property type="entry name" value="Sig70_bacteroi1"/>
    <property type="match status" value="1"/>
</dbReference>
<dbReference type="EMBL" id="JRYR02000002">
    <property type="protein sequence ID" value="OHX63823.1"/>
    <property type="molecule type" value="Genomic_DNA"/>
</dbReference>
<accession>A0A1S1YSH9</accession>
<dbReference type="InterPro" id="IPR013324">
    <property type="entry name" value="RNA_pol_sigma_r3/r4-like"/>
</dbReference>
<dbReference type="Gene3D" id="1.10.10.10">
    <property type="entry name" value="Winged helix-like DNA-binding domain superfamily/Winged helix DNA-binding domain"/>
    <property type="match status" value="1"/>
</dbReference>
<dbReference type="InterPro" id="IPR014327">
    <property type="entry name" value="RNA_pol_sigma70_bacteroid"/>
</dbReference>
<dbReference type="InterPro" id="IPR039425">
    <property type="entry name" value="RNA_pol_sigma-70-like"/>
</dbReference>
<dbReference type="GO" id="GO:0016987">
    <property type="term" value="F:sigma factor activity"/>
    <property type="evidence" value="ECO:0007669"/>
    <property type="project" value="UniProtKB-KW"/>
</dbReference>
<sequence length="160" mass="18877">MTENELELLFKTHYKMLCLFCCRIIKDEDTARDIVQECFIKFWDKFEEIDSPEFGKSYLYTLVRNKSLDYLKSLRVSKTIPLTENIDAMEQFYSSLEYSDLERKYLSALDELPEKCKTIFLKSRDEQLSNKEIATQLNLSVKTVEGHITKAIKHLKLALK</sequence>
<name>A0A1S1YSH9_FLAPC</name>
<evidence type="ECO:0000256" key="4">
    <source>
        <dbReference type="ARBA" id="ARBA00023163"/>
    </source>
</evidence>
<evidence type="ECO:0000313" key="7">
    <source>
        <dbReference type="EMBL" id="OHX63823.1"/>
    </source>
</evidence>
<dbReference type="Gene3D" id="1.10.1740.10">
    <property type="match status" value="1"/>
</dbReference>
<keyword evidence="8" id="KW-1185">Reference proteome</keyword>
<dbReference type="RefSeq" id="WP_044217643.1">
    <property type="nucleotide sequence ID" value="NZ_JRYR02000002.1"/>
</dbReference>
<dbReference type="GO" id="GO:0006352">
    <property type="term" value="P:DNA-templated transcription initiation"/>
    <property type="evidence" value="ECO:0007669"/>
    <property type="project" value="InterPro"/>
</dbReference>
<evidence type="ECO:0000259" key="5">
    <source>
        <dbReference type="Pfam" id="PF04542"/>
    </source>
</evidence>
<dbReference type="AlphaFoldDB" id="A0A1S1YSH9"/>
<dbReference type="InterPro" id="IPR014284">
    <property type="entry name" value="RNA_pol_sigma-70_dom"/>
</dbReference>
<keyword evidence="4" id="KW-0804">Transcription</keyword>
<organism evidence="7 8">
    <name type="scientific">Flammeovirga pacifica</name>
    <dbReference type="NCBI Taxonomy" id="915059"/>
    <lineage>
        <taxon>Bacteria</taxon>
        <taxon>Pseudomonadati</taxon>
        <taxon>Bacteroidota</taxon>
        <taxon>Cytophagia</taxon>
        <taxon>Cytophagales</taxon>
        <taxon>Flammeovirgaceae</taxon>
        <taxon>Flammeovirga</taxon>
    </lineage>
</organism>
<dbReference type="OrthoDB" id="1524077at2"/>
<dbReference type="PANTHER" id="PTHR43133:SF46">
    <property type="entry name" value="RNA POLYMERASE SIGMA-70 FACTOR ECF SUBFAMILY"/>
    <property type="match status" value="1"/>
</dbReference>
<dbReference type="PANTHER" id="PTHR43133">
    <property type="entry name" value="RNA POLYMERASE ECF-TYPE SIGMA FACTO"/>
    <property type="match status" value="1"/>
</dbReference>